<evidence type="ECO:0000313" key="5">
    <source>
        <dbReference type="Proteomes" id="UP000070328"/>
    </source>
</evidence>
<proteinExistence type="predicted"/>
<dbReference type="OrthoDB" id="1600564at2759"/>
<accession>A0A135SRI0</accession>
<dbReference type="EMBL" id="JFBX01000454">
    <property type="protein sequence ID" value="KXH38524.1"/>
    <property type="molecule type" value="Genomic_DNA"/>
</dbReference>
<keyword evidence="1" id="KW-0378">Hydrolase</keyword>
<dbReference type="PANTHER" id="PTHR45648:SF22">
    <property type="entry name" value="GDSL LIPASE_ACYLHYDROLASE FAMILY PROTEIN (AFU_ORTHOLOGUE AFUA_4G14700)"/>
    <property type="match status" value="1"/>
</dbReference>
<comment type="caution">
    <text evidence="4">The sequence shown here is derived from an EMBL/GenBank/DDBJ whole genome shotgun (WGS) entry which is preliminary data.</text>
</comment>
<keyword evidence="5" id="KW-1185">Reference proteome</keyword>
<evidence type="ECO:0000256" key="3">
    <source>
        <dbReference type="SAM" id="Phobius"/>
    </source>
</evidence>
<dbReference type="InterPro" id="IPR036514">
    <property type="entry name" value="SGNH_hydro_sf"/>
</dbReference>
<evidence type="ECO:0000256" key="2">
    <source>
        <dbReference type="SAM" id="MobiDB-lite"/>
    </source>
</evidence>
<evidence type="ECO:0000313" key="4">
    <source>
        <dbReference type="EMBL" id="KXH38524.1"/>
    </source>
</evidence>
<protein>
    <submittedName>
        <fullName evidence="4">Fungal cellulose binding domain-containing protein</fullName>
    </submittedName>
</protein>
<dbReference type="InterPro" id="IPR051058">
    <property type="entry name" value="GDSL_Est/Lipase"/>
</dbReference>
<evidence type="ECO:0000256" key="1">
    <source>
        <dbReference type="ARBA" id="ARBA00022801"/>
    </source>
</evidence>
<dbReference type="SUPFAM" id="SSF52266">
    <property type="entry name" value="SGNH hydrolase"/>
    <property type="match status" value="1"/>
</dbReference>
<dbReference type="AlphaFoldDB" id="A0A135SRI0"/>
<sequence>MMSCATSPRSGLDNTGNSETRVRKGNENRGFNLAISYPPARLGDTDEPRMGGVDGIFNLTTRIEENTFSIKSLSRSTEKPITTMILPFYSFPSLLVLGVLATQGAIAAYPGFAGLNTLFTLTGFYVTRDQPSIANPLGNPTYPGPTSANGENWIQYLTTKHNASLLLTYNFAASGATVDKSLVTSSIDVVSQVEEGFIPNYTGTNQTWDAESTLFGFFIGINDIGKSYTNGNSTDLHPMIFDKYEELVEEVYEAGARNFLFLNVPPLERMPRTTQSSAAGERIPLEKAAVADWNERLGVFVNNLQEAHGDVTVFQYDTYGLFDRVMDTPERYRETAVYKNTTTYCSAYQNGTPEPDTKWDNCTYAANEYMWINSLHPTSPVHLALARSISRALA</sequence>
<keyword evidence="3" id="KW-1133">Transmembrane helix</keyword>
<feature type="transmembrane region" description="Helical" evidence="3">
    <location>
        <begin position="81"/>
        <end position="101"/>
    </location>
</feature>
<reference evidence="4 5" key="1">
    <citation type="submission" date="2014-02" db="EMBL/GenBank/DDBJ databases">
        <title>The genome sequence of Colletotrichum simmondsii CBS122122.</title>
        <authorList>
            <person name="Baroncelli R."/>
            <person name="Thon M.R."/>
        </authorList>
    </citation>
    <scope>NUCLEOTIDE SEQUENCE [LARGE SCALE GENOMIC DNA]</scope>
    <source>
        <strain evidence="4 5">CBS122122</strain>
    </source>
</reference>
<keyword evidence="3" id="KW-0812">Transmembrane</keyword>
<dbReference type="GO" id="GO:0016788">
    <property type="term" value="F:hydrolase activity, acting on ester bonds"/>
    <property type="evidence" value="ECO:0007669"/>
    <property type="project" value="InterPro"/>
</dbReference>
<keyword evidence="3" id="KW-0472">Membrane</keyword>
<dbReference type="InterPro" id="IPR001087">
    <property type="entry name" value="GDSL"/>
</dbReference>
<dbReference type="PANTHER" id="PTHR45648">
    <property type="entry name" value="GDSL LIPASE/ACYLHYDROLASE FAMILY PROTEIN (AFU_ORTHOLOGUE AFUA_4G14700)"/>
    <property type="match status" value="1"/>
</dbReference>
<dbReference type="CDD" id="cd01846">
    <property type="entry name" value="fatty_acyltransferase_like"/>
    <property type="match status" value="1"/>
</dbReference>
<dbReference type="Pfam" id="PF00657">
    <property type="entry name" value="Lipase_GDSL"/>
    <property type="match status" value="1"/>
</dbReference>
<dbReference type="Gene3D" id="3.40.50.1110">
    <property type="entry name" value="SGNH hydrolase"/>
    <property type="match status" value="1"/>
</dbReference>
<dbReference type="Proteomes" id="UP000070328">
    <property type="component" value="Unassembled WGS sequence"/>
</dbReference>
<feature type="compositionally biased region" description="Polar residues" evidence="2">
    <location>
        <begin position="1"/>
        <end position="19"/>
    </location>
</feature>
<gene>
    <name evidence="4" type="ORF">CSIM01_05649</name>
</gene>
<name>A0A135SRI0_9PEZI</name>
<organism evidence="4 5">
    <name type="scientific">Colletotrichum simmondsii</name>
    <dbReference type="NCBI Taxonomy" id="703756"/>
    <lineage>
        <taxon>Eukaryota</taxon>
        <taxon>Fungi</taxon>
        <taxon>Dikarya</taxon>
        <taxon>Ascomycota</taxon>
        <taxon>Pezizomycotina</taxon>
        <taxon>Sordariomycetes</taxon>
        <taxon>Hypocreomycetidae</taxon>
        <taxon>Glomerellales</taxon>
        <taxon>Glomerellaceae</taxon>
        <taxon>Colletotrichum</taxon>
        <taxon>Colletotrichum acutatum species complex</taxon>
    </lineage>
</organism>
<feature type="region of interest" description="Disordered" evidence="2">
    <location>
        <begin position="1"/>
        <end position="25"/>
    </location>
</feature>